<dbReference type="EMBL" id="OU503050">
    <property type="protein sequence ID" value="CAI9777419.1"/>
    <property type="molecule type" value="Genomic_DNA"/>
</dbReference>
<reference evidence="3" key="1">
    <citation type="submission" date="2023-05" db="EMBL/GenBank/DDBJ databases">
        <authorList>
            <person name="Huff M."/>
        </authorList>
    </citation>
    <scope>NUCLEOTIDE SEQUENCE</scope>
</reference>
<dbReference type="CDD" id="cd03784">
    <property type="entry name" value="GT1_Gtf-like"/>
    <property type="match status" value="1"/>
</dbReference>
<dbReference type="Pfam" id="PF00201">
    <property type="entry name" value="UDPGT"/>
    <property type="match status" value="1"/>
</dbReference>
<accession>A0AAD1ZXB0</accession>
<dbReference type="FunFam" id="3.40.50.2000:FF:000061">
    <property type="entry name" value="UDP-glycosyltransferase 83A1"/>
    <property type="match status" value="1"/>
</dbReference>
<evidence type="ECO:0000313" key="4">
    <source>
        <dbReference type="Proteomes" id="UP000834106"/>
    </source>
</evidence>
<proteinExistence type="inferred from homology"/>
<gene>
    <name evidence="3" type="ORF">FPE_LOCUS24849</name>
</gene>
<dbReference type="FunFam" id="3.40.50.2000:FF:000108">
    <property type="entry name" value="UDP-glycosyltransferase 83A1"/>
    <property type="match status" value="1"/>
</dbReference>
<dbReference type="GO" id="GO:0080044">
    <property type="term" value="F:quercetin 7-O-glucosyltransferase activity"/>
    <property type="evidence" value="ECO:0007669"/>
    <property type="project" value="TreeGrafter"/>
</dbReference>
<sequence length="454" mass="51177">MKNPHVLLIPFPAQGHVLPLMEVALHLVKYGFKITFVNSEFIHERVIKSMPETDSVRELIRMVSLPDGLESSDDRSDMEKTWASIIRVMPGELEDLIERINGSESDKISCIIADANMGWAMEVAEKMGIKKVAFWPAAAALFALLFKIPSLIDKGIIDSEGTPMKNQIIQLSQAMPPMKTVDFFWNCLGDEVQQKIFFKLLFENMQSVKSADRLICNSSNWLEPGTFASFPDFLPIGPLLASNGLGKSAGNFWQQDSACLSWLDQQPRNSVIYVAFGSSTVFDQNQFKELALSLELTKRPFLWVVRENTTEDVDNAYPIGFHERVHNWGRVVAWAPQQNVLSHPSVACFISHCGWNSTVEGISNGVPFLCWPYLSDQPFNQSYICDCLKIGLKLNKDDSGIIRHEEISNKLEQLLGDERFKELASNLQSNVLNSVREGGSSYNNFKDFVAWIKD</sequence>
<dbReference type="AlphaFoldDB" id="A0AAD1ZXB0"/>
<dbReference type="PANTHER" id="PTHR11926">
    <property type="entry name" value="GLUCOSYL/GLUCURONOSYL TRANSFERASES"/>
    <property type="match status" value="1"/>
</dbReference>
<dbReference type="Gene3D" id="3.40.50.2000">
    <property type="entry name" value="Glycogen Phosphorylase B"/>
    <property type="match status" value="2"/>
</dbReference>
<name>A0AAD1ZXB0_9LAMI</name>
<dbReference type="GO" id="GO:0080043">
    <property type="term" value="F:quercetin 3-O-glucosyltransferase activity"/>
    <property type="evidence" value="ECO:0007669"/>
    <property type="project" value="TreeGrafter"/>
</dbReference>
<evidence type="ECO:0008006" key="5">
    <source>
        <dbReference type="Google" id="ProtNLM"/>
    </source>
</evidence>
<dbReference type="PANTHER" id="PTHR11926:SF1412">
    <property type="entry name" value="UDP-GLYCOSYLTRANSFERASE 83A1-LIKE"/>
    <property type="match status" value="1"/>
</dbReference>
<comment type="similarity">
    <text evidence="1">Belongs to the UDP-glycosyltransferase family.</text>
</comment>
<protein>
    <recommendedName>
        <fullName evidence="5">UDP-glycosyltransferase</fullName>
    </recommendedName>
</protein>
<evidence type="ECO:0000256" key="2">
    <source>
        <dbReference type="ARBA" id="ARBA00022679"/>
    </source>
</evidence>
<evidence type="ECO:0000256" key="1">
    <source>
        <dbReference type="ARBA" id="ARBA00009995"/>
    </source>
</evidence>
<organism evidence="3 4">
    <name type="scientific">Fraxinus pennsylvanica</name>
    <dbReference type="NCBI Taxonomy" id="56036"/>
    <lineage>
        <taxon>Eukaryota</taxon>
        <taxon>Viridiplantae</taxon>
        <taxon>Streptophyta</taxon>
        <taxon>Embryophyta</taxon>
        <taxon>Tracheophyta</taxon>
        <taxon>Spermatophyta</taxon>
        <taxon>Magnoliopsida</taxon>
        <taxon>eudicotyledons</taxon>
        <taxon>Gunneridae</taxon>
        <taxon>Pentapetalae</taxon>
        <taxon>asterids</taxon>
        <taxon>lamiids</taxon>
        <taxon>Lamiales</taxon>
        <taxon>Oleaceae</taxon>
        <taxon>Oleeae</taxon>
        <taxon>Fraxinus</taxon>
    </lineage>
</organism>
<keyword evidence="4" id="KW-1185">Reference proteome</keyword>
<dbReference type="SUPFAM" id="SSF53756">
    <property type="entry name" value="UDP-Glycosyltransferase/glycogen phosphorylase"/>
    <property type="match status" value="1"/>
</dbReference>
<keyword evidence="2" id="KW-0808">Transferase</keyword>
<evidence type="ECO:0000313" key="3">
    <source>
        <dbReference type="EMBL" id="CAI9777419.1"/>
    </source>
</evidence>
<dbReference type="InterPro" id="IPR002213">
    <property type="entry name" value="UDP_glucos_trans"/>
</dbReference>
<dbReference type="Proteomes" id="UP000834106">
    <property type="component" value="Chromosome 15"/>
</dbReference>